<dbReference type="CDD" id="cd02062">
    <property type="entry name" value="Nitro_FMN_reductase"/>
    <property type="match status" value="1"/>
</dbReference>
<evidence type="ECO:0000259" key="4">
    <source>
        <dbReference type="Pfam" id="PF00881"/>
    </source>
</evidence>
<evidence type="ECO:0000256" key="3">
    <source>
        <dbReference type="ARBA" id="ARBA00023002"/>
    </source>
</evidence>
<feature type="domain" description="Nitroreductase" evidence="4">
    <location>
        <begin position="179"/>
        <end position="342"/>
    </location>
</feature>
<dbReference type="EMBL" id="AFNU02000010">
    <property type="protein sequence ID" value="ERJ11508.1"/>
    <property type="molecule type" value="Genomic_DNA"/>
</dbReference>
<keyword evidence="6" id="KW-1185">Reference proteome</keyword>
<organism evidence="5 6">
    <name type="scientific">Haloplasma contractile SSD-17B</name>
    <dbReference type="NCBI Taxonomy" id="1033810"/>
    <lineage>
        <taxon>Bacteria</taxon>
        <taxon>Bacillati</taxon>
        <taxon>Mycoplasmatota</taxon>
        <taxon>Mollicutes</taxon>
        <taxon>Haloplasmatales</taxon>
        <taxon>Haloplasmataceae</taxon>
        <taxon>Haloplasma</taxon>
    </lineage>
</organism>
<dbReference type="RefSeq" id="WP_008827066.1">
    <property type="nucleotide sequence ID" value="NZ_AFNU02000010.1"/>
</dbReference>
<name>U2E8N8_9MOLU</name>
<keyword evidence="1" id="KW-0285">Flavoprotein</keyword>
<dbReference type="GO" id="GO:0016491">
    <property type="term" value="F:oxidoreductase activity"/>
    <property type="evidence" value="ECO:0007669"/>
    <property type="project" value="UniProtKB-KW"/>
</dbReference>
<dbReference type="STRING" id="1033810.HLPCO_002420"/>
<dbReference type="InterPro" id="IPR000415">
    <property type="entry name" value="Nitroreductase-like"/>
</dbReference>
<evidence type="ECO:0000313" key="6">
    <source>
        <dbReference type="Proteomes" id="UP000005707"/>
    </source>
</evidence>
<dbReference type="InParanoid" id="U2E8N8"/>
<dbReference type="eggNOG" id="COG0778">
    <property type="taxonomic scope" value="Bacteria"/>
</dbReference>
<dbReference type="Pfam" id="PF00881">
    <property type="entry name" value="Nitroreductase"/>
    <property type="match status" value="2"/>
</dbReference>
<dbReference type="InterPro" id="IPR050627">
    <property type="entry name" value="Nitroreductase/BluB"/>
</dbReference>
<evidence type="ECO:0000256" key="2">
    <source>
        <dbReference type="ARBA" id="ARBA00022643"/>
    </source>
</evidence>
<reference evidence="5 6" key="2">
    <citation type="journal article" date="2013" name="PLoS ONE">
        <title>INDIGO - INtegrated Data Warehouse of MIcrobial GenOmes with Examples from the Red Sea Extremophiles.</title>
        <authorList>
            <person name="Alam I."/>
            <person name="Antunes A."/>
            <person name="Kamau A.A."/>
            <person name="Ba Alawi W."/>
            <person name="Kalkatawi M."/>
            <person name="Stingl U."/>
            <person name="Bajic V.B."/>
        </authorList>
    </citation>
    <scope>NUCLEOTIDE SEQUENCE [LARGE SCALE GENOMIC DNA]</scope>
    <source>
        <strain evidence="5 6">SSD-17B</strain>
    </source>
</reference>
<keyword evidence="3 5" id="KW-0560">Oxidoreductase</keyword>
<dbReference type="AlphaFoldDB" id="U2E8N8"/>
<comment type="caution">
    <text evidence="5">The sequence shown here is derived from an EMBL/GenBank/DDBJ whole genome shotgun (WGS) entry which is preliminary data.</text>
</comment>
<gene>
    <name evidence="5" type="ORF">HLPCO_002420</name>
</gene>
<protein>
    <submittedName>
        <fullName evidence="5">56-dimethylbenzimidazole synthase protein</fullName>
        <ecNumber evidence="5">1.14.99.40</ecNumber>
    </submittedName>
</protein>
<evidence type="ECO:0000256" key="1">
    <source>
        <dbReference type="ARBA" id="ARBA00022630"/>
    </source>
</evidence>
<dbReference type="InterPro" id="IPR029479">
    <property type="entry name" value="Nitroreductase"/>
</dbReference>
<dbReference type="Gene3D" id="3.40.109.10">
    <property type="entry name" value="NADH Oxidase"/>
    <property type="match status" value="2"/>
</dbReference>
<keyword evidence="2" id="KW-0288">FMN</keyword>
<evidence type="ECO:0000313" key="5">
    <source>
        <dbReference type="EMBL" id="ERJ11508.1"/>
    </source>
</evidence>
<dbReference type="PANTHER" id="PTHR23026:SF90">
    <property type="entry name" value="IODOTYROSINE DEIODINASE 1"/>
    <property type="match status" value="1"/>
</dbReference>
<reference evidence="5 6" key="1">
    <citation type="journal article" date="2011" name="J. Bacteriol.">
        <title>Genome sequence of Haloplasma contractile, an unusual contractile bacterium from a deep-sea anoxic brine lake.</title>
        <authorList>
            <person name="Antunes A."/>
            <person name="Alam I."/>
            <person name="El Dorry H."/>
            <person name="Siam R."/>
            <person name="Robertson A."/>
            <person name="Bajic V.B."/>
            <person name="Stingl U."/>
        </authorList>
    </citation>
    <scope>NUCLEOTIDE SEQUENCE [LARGE SCALE GENOMIC DNA]</scope>
    <source>
        <strain evidence="5 6">SSD-17B</strain>
    </source>
</reference>
<dbReference type="Proteomes" id="UP000005707">
    <property type="component" value="Unassembled WGS sequence"/>
</dbReference>
<dbReference type="SUPFAM" id="SSF55469">
    <property type="entry name" value="FMN-dependent nitroreductase-like"/>
    <property type="match status" value="2"/>
</dbReference>
<proteinExistence type="predicted"/>
<accession>U2E8N8</accession>
<dbReference type="EC" id="1.14.99.40" evidence="5"/>
<dbReference type="PANTHER" id="PTHR23026">
    <property type="entry name" value="NADPH NITROREDUCTASE"/>
    <property type="match status" value="1"/>
</dbReference>
<feature type="domain" description="Nitroreductase" evidence="4">
    <location>
        <begin position="16"/>
        <end position="73"/>
    </location>
</feature>
<sequence length="365" mass="41970">MLEDEQRLSIDKYFDSIKEYNDQKLIETDISTSVIESIIKSAGTAPSGANQQPWTYVIIEDKGKKQRILNTVKHPNTCSKNYSYLIALFKQNYGLVEKDGSEAKIKHYYPQESTSLSAGFLLAAFQYVGIKIELLPVEQSLRKELNRSSNEVPFLLIGIDNKSIHDDVLQLAENYFNVINRRRSTRKYSSQKFNKELLQKAIQCTNTILGYYVNEISCELMIVDSEEKKQQIRTRAEANEKRLYEELITDEWRRALKPLKTDWRKQHLTDAPYLLVVFFKKGAHSELVDSKTLAGIATGIMIQTVHRIGLSTLTYTPSPMQFLNEILTKPISNIPFMVLPIGFCASDYEPPHITRKSLQQYLVKI</sequence>
<dbReference type="OrthoDB" id="9809288at2"/>